<comment type="caution">
    <text evidence="1">The sequence shown here is derived from an EMBL/GenBank/DDBJ whole genome shotgun (WGS) entry which is preliminary data.</text>
</comment>
<protein>
    <submittedName>
        <fullName evidence="1">Uncharacterized protein</fullName>
    </submittedName>
</protein>
<evidence type="ECO:0000313" key="1">
    <source>
        <dbReference type="EMBL" id="GAG15743.1"/>
    </source>
</evidence>
<name>X0VTF7_9ZZZZ</name>
<dbReference type="AlphaFoldDB" id="X0VTF7"/>
<organism evidence="1">
    <name type="scientific">marine sediment metagenome</name>
    <dbReference type="NCBI Taxonomy" id="412755"/>
    <lineage>
        <taxon>unclassified sequences</taxon>
        <taxon>metagenomes</taxon>
        <taxon>ecological metagenomes</taxon>
    </lineage>
</organism>
<sequence>MDITRNSFIFPEIFGTDTGTVTGNTVVLHGRSLPELVSGNKAPTHLIRSADVALSAGCMTLLTVVFKSRGQRGTLFQVTSPGFKDGFKTTE</sequence>
<reference evidence="1" key="1">
    <citation type="journal article" date="2014" name="Front. Microbiol.">
        <title>High frequency of phylogenetically diverse reductive dehalogenase-homologous genes in deep subseafloor sedimentary metagenomes.</title>
        <authorList>
            <person name="Kawai M."/>
            <person name="Futagami T."/>
            <person name="Toyoda A."/>
            <person name="Takaki Y."/>
            <person name="Nishi S."/>
            <person name="Hori S."/>
            <person name="Arai W."/>
            <person name="Tsubouchi T."/>
            <person name="Morono Y."/>
            <person name="Uchiyama I."/>
            <person name="Ito T."/>
            <person name="Fujiyama A."/>
            <person name="Inagaki F."/>
            <person name="Takami H."/>
        </authorList>
    </citation>
    <scope>NUCLEOTIDE SEQUENCE</scope>
    <source>
        <strain evidence="1">Expedition CK06-06</strain>
    </source>
</reference>
<dbReference type="EMBL" id="BARS01037811">
    <property type="protein sequence ID" value="GAG15743.1"/>
    <property type="molecule type" value="Genomic_DNA"/>
</dbReference>
<accession>X0VTF7</accession>
<gene>
    <name evidence="1" type="ORF">S01H1_57930</name>
</gene>
<proteinExistence type="predicted"/>